<dbReference type="AlphaFoldDB" id="A0A0N7F5I4"/>
<dbReference type="Proteomes" id="UP000063699">
    <property type="component" value="Chromosome"/>
</dbReference>
<evidence type="ECO:0000313" key="1">
    <source>
        <dbReference type="EMBL" id="ALG14319.1"/>
    </source>
</evidence>
<protein>
    <submittedName>
        <fullName evidence="1">Uncharacterized protein</fullName>
    </submittedName>
</protein>
<gene>
    <name evidence="1" type="ORF">AOZ06_52240</name>
</gene>
<evidence type="ECO:0000313" key="2">
    <source>
        <dbReference type="Proteomes" id="UP000063699"/>
    </source>
</evidence>
<accession>A0A0N7F5I4</accession>
<dbReference type="EMBL" id="CP012752">
    <property type="protein sequence ID" value="ALG14319.1"/>
    <property type="molecule type" value="Genomic_DNA"/>
</dbReference>
<proteinExistence type="predicted"/>
<organism evidence="1 2">
    <name type="scientific">Kibdelosporangium phytohabitans</name>
    <dbReference type="NCBI Taxonomy" id="860235"/>
    <lineage>
        <taxon>Bacteria</taxon>
        <taxon>Bacillati</taxon>
        <taxon>Actinomycetota</taxon>
        <taxon>Actinomycetes</taxon>
        <taxon>Pseudonocardiales</taxon>
        <taxon>Pseudonocardiaceae</taxon>
        <taxon>Kibdelosporangium</taxon>
    </lineage>
</organism>
<sequence length="199" mass="21562">MAGAVGAWFSEFAKAVAGELATAAVDGAKWVFTEAWKAWKAPSEELTRRQKGEGFGYYTLDVYGHMIPGTTLVGLARGKNLDPAVDRLGCARNTGELIILESWAWKAVQAFIRNELGDKKDDDRLHLLQLLVGTLMPHAPGTAGKSPKATTSWVNYRARDGDVEIVKFTDSGKPKVTVTASGYFTNAPGTPTKRTFDLA</sequence>
<name>A0A0N7F5I4_9PSEU</name>
<dbReference type="RefSeq" id="WP_054296189.1">
    <property type="nucleotide sequence ID" value="NZ_CP012752.1"/>
</dbReference>
<reference evidence="1 2" key="1">
    <citation type="submission" date="2015-07" db="EMBL/GenBank/DDBJ databases">
        <title>Genome sequencing of Kibdelosporangium phytohabitans.</title>
        <authorList>
            <person name="Qin S."/>
            <person name="Xing K."/>
        </authorList>
    </citation>
    <scope>NUCLEOTIDE SEQUENCE [LARGE SCALE GENOMIC DNA]</scope>
    <source>
        <strain evidence="1 2">KLBMP1111</strain>
    </source>
</reference>
<keyword evidence="2" id="KW-1185">Reference proteome</keyword>
<dbReference type="KEGG" id="kphy:AOZ06_52240"/>